<feature type="transmembrane region" description="Helical" evidence="2">
    <location>
        <begin position="6"/>
        <end position="24"/>
    </location>
</feature>
<protein>
    <submittedName>
        <fullName evidence="4">FAD-binding oxidoreductase</fullName>
    </submittedName>
</protein>
<dbReference type="GO" id="GO:0016491">
    <property type="term" value="F:oxidoreductase activity"/>
    <property type="evidence" value="ECO:0007669"/>
    <property type="project" value="UniProtKB-KW"/>
</dbReference>
<gene>
    <name evidence="4" type="ORF">W822_04305</name>
</gene>
<dbReference type="PRINTS" id="PR00420">
    <property type="entry name" value="RNGMNOXGNASE"/>
</dbReference>
<organism evidence="4 5">
    <name type="scientific">Advenella kashmirensis W13003</name>
    <dbReference type="NCBI Taxonomy" id="1424334"/>
    <lineage>
        <taxon>Bacteria</taxon>
        <taxon>Pseudomonadati</taxon>
        <taxon>Pseudomonadota</taxon>
        <taxon>Betaproteobacteria</taxon>
        <taxon>Burkholderiales</taxon>
        <taxon>Alcaligenaceae</taxon>
    </lineage>
</organism>
<dbReference type="GO" id="GO:0005737">
    <property type="term" value="C:cytoplasm"/>
    <property type="evidence" value="ECO:0007669"/>
    <property type="project" value="TreeGrafter"/>
</dbReference>
<dbReference type="Gene3D" id="3.30.9.10">
    <property type="entry name" value="D-Amino Acid Oxidase, subunit A, domain 2"/>
    <property type="match status" value="1"/>
</dbReference>
<dbReference type="HOGENOM" id="CLU_007884_4_3_4"/>
<feature type="domain" description="FAD dependent oxidoreductase" evidence="3">
    <location>
        <begin position="7"/>
        <end position="349"/>
    </location>
</feature>
<dbReference type="PANTHER" id="PTHR13847">
    <property type="entry name" value="SARCOSINE DEHYDROGENASE-RELATED"/>
    <property type="match status" value="1"/>
</dbReference>
<keyword evidence="1" id="KW-0560">Oxidoreductase</keyword>
<dbReference type="EMBL" id="AYXT01000001">
    <property type="protein sequence ID" value="ETF04380.1"/>
    <property type="molecule type" value="Genomic_DNA"/>
</dbReference>
<dbReference type="InterPro" id="IPR036188">
    <property type="entry name" value="FAD/NAD-bd_sf"/>
</dbReference>
<dbReference type="OrthoDB" id="8673905at2"/>
<dbReference type="STRING" id="1424334.W822_04305"/>
<keyword evidence="5" id="KW-1185">Reference proteome</keyword>
<dbReference type="PATRIC" id="fig|1424334.3.peg.865"/>
<dbReference type="eggNOG" id="COG0665">
    <property type="taxonomic scope" value="Bacteria"/>
</dbReference>
<dbReference type="RefSeq" id="WP_024003925.1">
    <property type="nucleotide sequence ID" value="NZ_KI650979.1"/>
</dbReference>
<keyword evidence="2" id="KW-0472">Membrane</keyword>
<dbReference type="Pfam" id="PF01266">
    <property type="entry name" value="DAO"/>
    <property type="match status" value="1"/>
</dbReference>
<sequence length="393" mass="41302">MQTLNADVLIVGAGIIGASAAYFLSRQGKRVLLCDAGQSGTKASGVNFGGVRRQGRPLVQMPLAARSHVLWSRLSELIGIDGEYIRSGHLKVAFTPGDLERLKQYNAMVATCGLDLQLLDDADVRRRYPWLGPELAGASLCPEDGHANPRLVSPALAWAAQQAGAVLMEHCRITRSHFDGTHFVSDTADGRRIRSACLVNAAGAWAGTIAQMFGDAVPLGEIYPQMGVTEPLPPIMNVVVGVQGGGLYARQVARGNIIFGGSRARSVDPGFARPSHQSVSLLLTRLAGLIPGIANASVIRFWSGVEGATPDLNPILGASATIPGLFHGFGYSGAGFQVGLASGEVLAQLIVSGASPIPIDAFRIDRFAADSGKLHTPSSHAGKRNTDEISISK</sequence>
<dbReference type="Proteomes" id="UP000018733">
    <property type="component" value="Unassembled WGS sequence"/>
</dbReference>
<dbReference type="SUPFAM" id="SSF54373">
    <property type="entry name" value="FAD-linked reductases, C-terminal domain"/>
    <property type="match status" value="1"/>
</dbReference>
<dbReference type="InterPro" id="IPR006076">
    <property type="entry name" value="FAD-dep_OxRdtase"/>
</dbReference>
<dbReference type="SUPFAM" id="SSF51905">
    <property type="entry name" value="FAD/NAD(P)-binding domain"/>
    <property type="match status" value="1"/>
</dbReference>
<dbReference type="AlphaFoldDB" id="V8QYH3"/>
<dbReference type="Gene3D" id="3.50.50.60">
    <property type="entry name" value="FAD/NAD(P)-binding domain"/>
    <property type="match status" value="1"/>
</dbReference>
<comment type="caution">
    <text evidence="4">The sequence shown here is derived from an EMBL/GenBank/DDBJ whole genome shotgun (WGS) entry which is preliminary data.</text>
</comment>
<evidence type="ECO:0000256" key="2">
    <source>
        <dbReference type="SAM" id="Phobius"/>
    </source>
</evidence>
<accession>V8QYH3</accession>
<keyword evidence="2" id="KW-0812">Transmembrane</keyword>
<evidence type="ECO:0000256" key="1">
    <source>
        <dbReference type="ARBA" id="ARBA00023002"/>
    </source>
</evidence>
<evidence type="ECO:0000259" key="3">
    <source>
        <dbReference type="Pfam" id="PF01266"/>
    </source>
</evidence>
<keyword evidence="2" id="KW-1133">Transmembrane helix</keyword>
<proteinExistence type="predicted"/>
<evidence type="ECO:0000313" key="4">
    <source>
        <dbReference type="EMBL" id="ETF04380.1"/>
    </source>
</evidence>
<reference evidence="4 5" key="1">
    <citation type="journal article" date="2014" name="Genome Announc.">
        <title>Draft Genome Sequence of Advenella kashmirensis Strain W13003, a Polycyclic Aromatic Hydrocarbon-Degrading Bacterium.</title>
        <authorList>
            <person name="Wang X."/>
            <person name="Jin D."/>
            <person name="Zhou L."/>
            <person name="Wu L."/>
            <person name="An W."/>
            <person name="Zhao L."/>
        </authorList>
    </citation>
    <scope>NUCLEOTIDE SEQUENCE [LARGE SCALE GENOMIC DNA]</scope>
    <source>
        <strain evidence="4 5">W13003</strain>
    </source>
</reference>
<evidence type="ECO:0000313" key="5">
    <source>
        <dbReference type="Proteomes" id="UP000018733"/>
    </source>
</evidence>
<name>V8QYH3_9BURK</name>